<evidence type="ECO:0000313" key="3">
    <source>
        <dbReference type="Proteomes" id="UP000282195"/>
    </source>
</evidence>
<feature type="compositionally biased region" description="Basic and acidic residues" evidence="1">
    <location>
        <begin position="27"/>
        <end position="39"/>
    </location>
</feature>
<feature type="region of interest" description="Disordered" evidence="1">
    <location>
        <begin position="26"/>
        <end position="47"/>
    </location>
</feature>
<dbReference type="KEGG" id="rjg:CCGE525_05960"/>
<dbReference type="AlphaFoldDB" id="A0A387FU75"/>
<organism evidence="2 3">
    <name type="scientific">Rhizobium jaguaris</name>
    <dbReference type="NCBI Taxonomy" id="1312183"/>
    <lineage>
        <taxon>Bacteria</taxon>
        <taxon>Pseudomonadati</taxon>
        <taxon>Pseudomonadota</taxon>
        <taxon>Alphaproteobacteria</taxon>
        <taxon>Hyphomicrobiales</taxon>
        <taxon>Rhizobiaceae</taxon>
        <taxon>Rhizobium/Agrobacterium group</taxon>
        <taxon>Rhizobium</taxon>
    </lineage>
</organism>
<sequence length="63" mass="6957">MTGLLHRKKAESREAAVNTDINGISAARDDYEGQQEHKTTGKFGNTDIAKDSDTCFESLNRGR</sequence>
<proteinExistence type="predicted"/>
<dbReference type="EMBL" id="CP032694">
    <property type="protein sequence ID" value="AYG58406.1"/>
    <property type="molecule type" value="Genomic_DNA"/>
</dbReference>
<accession>A0A387FU75</accession>
<name>A0A387FU75_9HYPH</name>
<reference evidence="2 3" key="1">
    <citation type="submission" date="2018-10" db="EMBL/GenBank/DDBJ databases">
        <title>Rhizobium etli, R. leguminosarum and a new Rhizobium genospecies from Phaseolus dumosus.</title>
        <authorList>
            <person name="Ramirez-Puebla S.T."/>
            <person name="Rogel-Hernandez M.A."/>
            <person name="Guerrero G."/>
            <person name="Ormeno-Orrillo E."/>
            <person name="Martinez-Romero J.C."/>
            <person name="Negrete-Yankelevich S."/>
            <person name="Martinez-Romero E."/>
        </authorList>
    </citation>
    <scope>NUCLEOTIDE SEQUENCE [LARGE SCALE GENOMIC DNA]</scope>
    <source>
        <strain evidence="2 3">CCGE525</strain>
    </source>
</reference>
<evidence type="ECO:0000313" key="2">
    <source>
        <dbReference type="EMBL" id="AYG58406.1"/>
    </source>
</evidence>
<evidence type="ECO:0000256" key="1">
    <source>
        <dbReference type="SAM" id="MobiDB-lite"/>
    </source>
</evidence>
<dbReference type="Proteomes" id="UP000282195">
    <property type="component" value="Chromosome"/>
</dbReference>
<protein>
    <submittedName>
        <fullName evidence="2">Uncharacterized protein</fullName>
    </submittedName>
</protein>
<keyword evidence="3" id="KW-1185">Reference proteome</keyword>
<gene>
    <name evidence="2" type="ORF">CCGE525_05960</name>
</gene>